<dbReference type="InterPro" id="IPR011251">
    <property type="entry name" value="Luciferase-like_dom"/>
</dbReference>
<evidence type="ECO:0000259" key="2">
    <source>
        <dbReference type="Pfam" id="PF00296"/>
    </source>
</evidence>
<name>A0A917UEQ7_9ACTN</name>
<sequence>MTSVSGMTLRDRIGRLGIWGRELRTTTLTAQQREAAAEIESLGYGALWLGSSPGVEHAVPVIEATTSMVIATGILNIWQHQPSAVGDAFADVERDHPGRFVLGLGVSHALLVSQYHRPYSAMVDFLDLLDLAPDPVPRERRVLAALGPRMLHLAAQRSAGAHPYMVPVEHTAAARAALGPGPLLAPEVNVVVDTDPATARAAARAHLGPYLAMTNYTANLMRFGFTEDDLAGGGSDRLVDALYHWGDVDRIRTRIDEYYAAGADHVAVQVVRSDGAFPIQEYRELAP</sequence>
<dbReference type="SUPFAM" id="SSF51679">
    <property type="entry name" value="Bacterial luciferase-like"/>
    <property type="match status" value="1"/>
</dbReference>
<dbReference type="GO" id="GO:0016705">
    <property type="term" value="F:oxidoreductase activity, acting on paired donors, with incorporation or reduction of molecular oxygen"/>
    <property type="evidence" value="ECO:0007669"/>
    <property type="project" value="InterPro"/>
</dbReference>
<comment type="caution">
    <text evidence="3">The sequence shown here is derived from an EMBL/GenBank/DDBJ whole genome shotgun (WGS) entry which is preliminary data.</text>
</comment>
<evidence type="ECO:0000313" key="4">
    <source>
        <dbReference type="Proteomes" id="UP000642070"/>
    </source>
</evidence>
<dbReference type="InterPro" id="IPR036661">
    <property type="entry name" value="Luciferase-like_sf"/>
</dbReference>
<accession>A0A917UEQ7</accession>
<dbReference type="InterPro" id="IPR019922">
    <property type="entry name" value="Lucif-like_OxRdatse_MSMEG_4141"/>
</dbReference>
<dbReference type="NCBIfam" id="TIGR03620">
    <property type="entry name" value="F420_MSMEG_4141"/>
    <property type="match status" value="1"/>
</dbReference>
<dbReference type="AlphaFoldDB" id="A0A917UEQ7"/>
<keyword evidence="4" id="KW-1185">Reference proteome</keyword>
<reference evidence="3" key="1">
    <citation type="journal article" date="2014" name="Int. J. Syst. Evol. Microbiol.">
        <title>Complete genome sequence of Corynebacterium casei LMG S-19264T (=DSM 44701T), isolated from a smear-ripened cheese.</title>
        <authorList>
            <consortium name="US DOE Joint Genome Institute (JGI-PGF)"/>
            <person name="Walter F."/>
            <person name="Albersmeier A."/>
            <person name="Kalinowski J."/>
            <person name="Ruckert C."/>
        </authorList>
    </citation>
    <scope>NUCLEOTIDE SEQUENCE</scope>
    <source>
        <strain evidence="3">JCM 19831</strain>
    </source>
</reference>
<dbReference type="Pfam" id="PF00296">
    <property type="entry name" value="Bac_luciferase"/>
    <property type="match status" value="1"/>
</dbReference>
<gene>
    <name evidence="3" type="ORF">GCM10007977_107240</name>
</gene>
<organism evidence="3 4">
    <name type="scientific">Dactylosporangium sucinum</name>
    <dbReference type="NCBI Taxonomy" id="1424081"/>
    <lineage>
        <taxon>Bacteria</taxon>
        <taxon>Bacillati</taxon>
        <taxon>Actinomycetota</taxon>
        <taxon>Actinomycetes</taxon>
        <taxon>Micromonosporales</taxon>
        <taxon>Micromonosporaceae</taxon>
        <taxon>Dactylosporangium</taxon>
    </lineage>
</organism>
<proteinExistence type="predicted"/>
<dbReference type="Gene3D" id="3.20.20.30">
    <property type="entry name" value="Luciferase-like domain"/>
    <property type="match status" value="1"/>
</dbReference>
<keyword evidence="1" id="KW-0560">Oxidoreductase</keyword>
<dbReference type="PANTHER" id="PTHR43244:SF1">
    <property type="entry name" value="5,10-METHYLENETETRAHYDROMETHANOPTERIN REDUCTASE"/>
    <property type="match status" value="1"/>
</dbReference>
<dbReference type="Proteomes" id="UP000642070">
    <property type="component" value="Unassembled WGS sequence"/>
</dbReference>
<reference evidence="3" key="2">
    <citation type="submission" date="2020-09" db="EMBL/GenBank/DDBJ databases">
        <authorList>
            <person name="Sun Q."/>
            <person name="Ohkuma M."/>
        </authorList>
    </citation>
    <scope>NUCLEOTIDE SEQUENCE</scope>
    <source>
        <strain evidence="3">JCM 19831</strain>
    </source>
</reference>
<dbReference type="InterPro" id="IPR050564">
    <property type="entry name" value="F420-G6PD/mer"/>
</dbReference>
<dbReference type="PANTHER" id="PTHR43244">
    <property type="match status" value="1"/>
</dbReference>
<evidence type="ECO:0000313" key="3">
    <source>
        <dbReference type="EMBL" id="GGM87879.1"/>
    </source>
</evidence>
<protein>
    <submittedName>
        <fullName evidence="3">LLM class F420-dependent oxidoreductase</fullName>
    </submittedName>
</protein>
<feature type="domain" description="Luciferase-like" evidence="2">
    <location>
        <begin position="30"/>
        <end position="265"/>
    </location>
</feature>
<dbReference type="EMBL" id="BMPI01000114">
    <property type="protein sequence ID" value="GGM87879.1"/>
    <property type="molecule type" value="Genomic_DNA"/>
</dbReference>
<evidence type="ECO:0000256" key="1">
    <source>
        <dbReference type="ARBA" id="ARBA00023002"/>
    </source>
</evidence>